<dbReference type="InterPro" id="IPR011990">
    <property type="entry name" value="TPR-like_helical_dom_sf"/>
</dbReference>
<gene>
    <name evidence="1" type="ORF">pBS72_1300</name>
</gene>
<geneLocation type="plasmid" evidence="1">
    <name>pBS72</name>
</geneLocation>
<dbReference type="InterPro" id="IPR019734">
    <property type="entry name" value="TPR_rpt"/>
</dbReference>
<keyword evidence="1" id="KW-0614">Plasmid</keyword>
<dbReference type="Pfam" id="PF18801">
    <property type="entry name" value="RapH_N"/>
    <property type="match status" value="1"/>
</dbReference>
<dbReference type="Gene3D" id="1.25.40.10">
    <property type="entry name" value="Tetratricopeptide repeat domain"/>
    <property type="match status" value="2"/>
</dbReference>
<reference evidence="1" key="4">
    <citation type="journal article" date="2006" name="Microbiology">
        <title>The replicative polymerases PolC and DnaE are required for theta replication of the Bacillus subtilis plasmid pBS72.</title>
        <authorList>
            <person name="Titok M."/>
            <person name="Suski C."/>
            <person name="Dalmais B."/>
            <person name="Ehrlich S.D."/>
            <person name="Janniere L."/>
        </authorList>
    </citation>
    <scope>NUCLEOTIDE SEQUENCE</scope>
    <source>
        <strain evidence="1">72</strain>
        <plasmid evidence="1">pBS72</plasmid>
    </source>
</reference>
<reference evidence="1" key="5">
    <citation type="submission" date="2016-08" db="EMBL/GenBank/DDBJ databases">
        <authorList>
            <person name="Satsunkevich N.E."/>
            <person name="Valentovich L.N."/>
            <person name="Kolomiets E.I."/>
            <person name="Titok M.A."/>
        </authorList>
    </citation>
    <scope>NUCLEOTIDE SEQUENCE</scope>
    <source>
        <strain evidence="1">72</strain>
        <plasmid evidence="1">pBS72</plasmid>
    </source>
</reference>
<reference evidence="1" key="3">
    <citation type="journal article" date="2004" name="Mol. Biol. (Mosk.)">
        <title>The replication system of plasmids from Bacillus subtilis environmental isolates.</title>
        <authorList>
            <person name="Lagodich A.V."/>
            <person name="Shtaniuk Iu.V."/>
            <person name="Prozorov A.A."/>
            <person name="Titok M.A."/>
        </authorList>
    </citation>
    <scope>NUCLEOTIDE SEQUENCE</scope>
    <source>
        <strain evidence="1">72</strain>
        <plasmid evidence="1">pBS72</plasmid>
    </source>
</reference>
<protein>
    <submittedName>
        <fullName evidence="1">Aspartate phosphatase</fullName>
    </submittedName>
</protein>
<name>A0A1J0AKY7_BACIU</name>
<organism evidence="1">
    <name type="scientific">Bacillus subtilis</name>
    <dbReference type="NCBI Taxonomy" id="1423"/>
    <lineage>
        <taxon>Bacteria</taxon>
        <taxon>Bacillati</taxon>
        <taxon>Bacillota</taxon>
        <taxon>Bacilli</taxon>
        <taxon>Bacillales</taxon>
        <taxon>Bacillaceae</taxon>
        <taxon>Bacillus</taxon>
    </lineage>
</organism>
<reference evidence="1" key="2">
    <citation type="journal article" date="2003" name="Plasmid">
        <title>Bacillus subtilis soil isolates: plasmid replicon analysis and construction of a new theta-replicating vector.</title>
        <authorList>
            <person name="Titok M.A."/>
            <person name="Chapuis J."/>
            <person name="Selezneva Y.V."/>
            <person name="Lagodich A.V."/>
            <person name="Prokulevich V.A."/>
            <person name="Ehrlich S.D."/>
            <person name="Janniere L."/>
        </authorList>
    </citation>
    <scope>NUCLEOTIDE SEQUENCE</scope>
    <source>
        <strain evidence="1">72</strain>
        <plasmid evidence="1">pBS72</plasmid>
    </source>
</reference>
<dbReference type="SUPFAM" id="SSF48452">
    <property type="entry name" value="TPR-like"/>
    <property type="match status" value="1"/>
</dbReference>
<dbReference type="AlphaFoldDB" id="A0A1J0AKY7"/>
<dbReference type="RefSeq" id="WP_246303253.1">
    <property type="nucleotide sequence ID" value="NZ_BSEE01000009.1"/>
</dbReference>
<dbReference type="EMBL" id="KX711616">
    <property type="protein sequence ID" value="APB62399.1"/>
    <property type="molecule type" value="Genomic_DNA"/>
</dbReference>
<proteinExistence type="predicted"/>
<sequence length="389" mass="46215">MSIPEVEDLPYQYDSMDINDWYLAIKNGNIPLAEKMKKKVERSYKYINDENKDIVVYIKLLKLRHEIMLSYLNPDSMSDIEQAFDSLKKVKENIQSKNLSEMIEFYFYFFTGMYYFRTRDLVEALTYYREAEKQLELLDDTAIRDKAEFYFKLSEVYYYMKESFFSMNYAKRAYNLYKEQKDPDGNLTYGREMVQCQFVIFGNWLDKMCYDDALETAKMALKDAINLGERHLIGSAHFNVGLCYDHLKELDKAESHFQISYEIHKRQKHFYESKAIFNLAYVKAKQNDLKATAALYKEGKALAHRHNNQEIIEKLKLVKGMYLSFDLNTLKEVFKFFKAKCMFGDMEEYAISVAEFLTKKGERHAAVDFYEIAIEARKQIQRGKHLDEK</sequence>
<dbReference type="SMART" id="SM00028">
    <property type="entry name" value="TPR"/>
    <property type="match status" value="4"/>
</dbReference>
<accession>A0A1J0AKY7</accession>
<evidence type="ECO:0000313" key="1">
    <source>
        <dbReference type="EMBL" id="APB62399.1"/>
    </source>
</evidence>
<reference evidence="1" key="1">
    <citation type="journal article" date="2002" name="Mikrobiologiia">
        <title>Soil strain of Bacillus subtilis harboring a large plasmid that mediates high-frequency conjugal mobilization.</title>
        <authorList>
            <person name="Lotareva O.V."/>
            <person name="Poluektova E.U."/>
            <person name="Titok M.A."/>
            <person name="Prozorov A.A."/>
        </authorList>
    </citation>
    <scope>NUCLEOTIDE SEQUENCE</scope>
    <source>
        <strain evidence="1">72</strain>
        <plasmid evidence="1">pBS72</plasmid>
    </source>
</reference>